<dbReference type="SMART" id="SM01321">
    <property type="entry name" value="Y1_Tnp"/>
    <property type="match status" value="1"/>
</dbReference>
<reference evidence="2 3" key="1">
    <citation type="journal article" date="2012" name="ISME J.">
        <title>Nitrification expanded: discovery, physiology and genomics of a nitrite-oxidizing bacterium from the phylum Chloroflexi.</title>
        <authorList>
            <person name="Sorokin D.Y."/>
            <person name="Lucker S."/>
            <person name="Vejmelkova D."/>
            <person name="Kostrikina N.A."/>
            <person name="Kleerebezem R."/>
            <person name="Rijpstra W.I."/>
            <person name="Damste J.S."/>
            <person name="Le Paslier D."/>
            <person name="Muyzer G."/>
            <person name="Wagner M."/>
            <person name="van Loosdrecht M.C."/>
            <person name="Daims H."/>
        </authorList>
    </citation>
    <scope>NUCLEOTIDE SEQUENCE [LARGE SCALE GENOMIC DNA]</scope>
    <source>
        <strain evidence="3">none</strain>
    </source>
</reference>
<name>I4EF47_9BACT</name>
<evidence type="ECO:0000313" key="3">
    <source>
        <dbReference type="Proteomes" id="UP000004221"/>
    </source>
</evidence>
<dbReference type="RefSeq" id="WP_008476355.1">
    <property type="nucleotide sequence ID" value="NZ_CAGS01000137.1"/>
</dbReference>
<dbReference type="Gene3D" id="3.30.70.1290">
    <property type="entry name" value="Transposase IS200-like"/>
    <property type="match status" value="1"/>
</dbReference>
<dbReference type="GO" id="GO:0006313">
    <property type="term" value="P:DNA transposition"/>
    <property type="evidence" value="ECO:0007669"/>
    <property type="project" value="InterPro"/>
</dbReference>
<proteinExistence type="predicted"/>
<keyword evidence="3" id="KW-1185">Reference proteome</keyword>
<dbReference type="OrthoDB" id="9798161at2"/>
<dbReference type="PANTHER" id="PTHR33360:SF2">
    <property type="entry name" value="TRANSPOSASE FOR INSERTION SEQUENCE ELEMENT IS200"/>
    <property type="match status" value="1"/>
</dbReference>
<dbReference type="Proteomes" id="UP000004221">
    <property type="component" value="Unassembled WGS sequence"/>
</dbReference>
<dbReference type="InterPro" id="IPR036515">
    <property type="entry name" value="Transposase_17_sf"/>
</dbReference>
<comment type="caution">
    <text evidence="2">The sequence shown here is derived from an EMBL/GenBank/DDBJ whole genome shotgun (WGS) entry which is preliminary data.</text>
</comment>
<gene>
    <name evidence="2" type="ORF">NITHO_2210004</name>
</gene>
<organism evidence="2 3">
    <name type="scientific">Nitrolancea hollandica Lb</name>
    <dbReference type="NCBI Taxonomy" id="1129897"/>
    <lineage>
        <taxon>Bacteria</taxon>
        <taxon>Pseudomonadati</taxon>
        <taxon>Thermomicrobiota</taxon>
        <taxon>Thermomicrobia</taxon>
        <taxon>Sphaerobacterales</taxon>
        <taxon>Sphaerobacterineae</taxon>
        <taxon>Sphaerobacteraceae</taxon>
        <taxon>Nitrolancea</taxon>
    </lineage>
</organism>
<sequence>MPYWRLFYHLVWATRDRLPLIVAELRPELDQLLIAAARKNGILVHAVGGIEDHVHMVVSIPPALSVANAVGRLKGSSSRALNHHPGDGFGWQTEYGVVSFAERHLPNVVAYVTDQPRHHANGTLWPALEHLGGPGSPD</sequence>
<evidence type="ECO:0000259" key="1">
    <source>
        <dbReference type="SMART" id="SM01321"/>
    </source>
</evidence>
<dbReference type="AlphaFoldDB" id="I4EF47"/>
<dbReference type="PANTHER" id="PTHR33360">
    <property type="entry name" value="TRANSPOSASE FOR INSERTION SEQUENCE ELEMENT IS200"/>
    <property type="match status" value="1"/>
</dbReference>
<protein>
    <submittedName>
        <fullName evidence="2">Transposase</fullName>
    </submittedName>
</protein>
<feature type="domain" description="Transposase IS200-like" evidence="1">
    <location>
        <begin position="3"/>
        <end position="115"/>
    </location>
</feature>
<accession>I4EF47</accession>
<dbReference type="SUPFAM" id="SSF143422">
    <property type="entry name" value="Transposase IS200-like"/>
    <property type="match status" value="1"/>
</dbReference>
<dbReference type="Pfam" id="PF01797">
    <property type="entry name" value="Y1_Tnp"/>
    <property type="match status" value="1"/>
</dbReference>
<evidence type="ECO:0000313" key="2">
    <source>
        <dbReference type="EMBL" id="CCF83309.1"/>
    </source>
</evidence>
<dbReference type="GO" id="GO:0003677">
    <property type="term" value="F:DNA binding"/>
    <property type="evidence" value="ECO:0007669"/>
    <property type="project" value="InterPro"/>
</dbReference>
<dbReference type="InterPro" id="IPR002686">
    <property type="entry name" value="Transposase_17"/>
</dbReference>
<dbReference type="EMBL" id="CAGS01000137">
    <property type="protein sequence ID" value="CCF83309.1"/>
    <property type="molecule type" value="Genomic_DNA"/>
</dbReference>
<dbReference type="GO" id="GO:0004803">
    <property type="term" value="F:transposase activity"/>
    <property type="evidence" value="ECO:0007669"/>
    <property type="project" value="InterPro"/>
</dbReference>
<dbReference type="NCBIfam" id="NF033573">
    <property type="entry name" value="transpos_IS200"/>
    <property type="match status" value="1"/>
</dbReference>